<name>A0ABQ8UK10_9EUKA</name>
<dbReference type="InterPro" id="IPR050863">
    <property type="entry name" value="CenT-Element_Derived"/>
</dbReference>
<evidence type="ECO:0000313" key="3">
    <source>
        <dbReference type="EMBL" id="KAJ4457110.1"/>
    </source>
</evidence>
<dbReference type="Proteomes" id="UP001141327">
    <property type="component" value="Unassembled WGS sequence"/>
</dbReference>
<evidence type="ECO:0000259" key="2">
    <source>
        <dbReference type="Pfam" id="PF03184"/>
    </source>
</evidence>
<protein>
    <recommendedName>
        <fullName evidence="2">DDE-1 domain-containing protein</fullName>
    </recommendedName>
</protein>
<dbReference type="PANTHER" id="PTHR19303">
    <property type="entry name" value="TRANSPOSON"/>
    <property type="match status" value="1"/>
</dbReference>
<keyword evidence="4" id="KW-1185">Reference proteome</keyword>
<feature type="region of interest" description="Disordered" evidence="1">
    <location>
        <begin position="438"/>
        <end position="527"/>
    </location>
</feature>
<evidence type="ECO:0000256" key="1">
    <source>
        <dbReference type="SAM" id="MobiDB-lite"/>
    </source>
</evidence>
<feature type="domain" description="DDE-1" evidence="2">
    <location>
        <begin position="228"/>
        <end position="362"/>
    </location>
</feature>
<dbReference type="InterPro" id="IPR004875">
    <property type="entry name" value="DDE_SF_endonuclease_dom"/>
</dbReference>
<accession>A0ABQ8UK10</accession>
<sequence>MPRRAGKALTEAQILAILASAEYRDKTQLERGVDLVIEHQVGISAASRATGVSRKAIGRALKPRTSSKVVGRNGRPPAISQYCKIKFREFMIEAGKTNQTITLLAAREKLREFYIKEPHADLTKIPSFCDNTIRKLLLETNCRLVRPSKLESCRVLEATSVDHWYDEQIERFGPCEHLERLLSDRYDTSLIADMDETFLNPGEKDIKAIWCREAPRPTRPDPKHPGEHITLAMAITASGKKLKPFLIFPRATMPDLPDSAAKYAVGGSDNGWITAVLFLEWLELVFGPYIAKCRQKLGNPTARALLVMDNHATHQSDDIRAWCEKHLVDTLYLLPHATHLMQPLDVAVFGPFKATLSTRYRNLEAQAPKPDPCHRWQTIHATVEAVKATFQESFIWEGWRKSGLVPFNPQAYKGEKGVVESPARPLQNTRGPSINQTILLPEEDGQAPKGAPARKTPARKTPARKTPARKTPARKTPARKTPARRAPAKRATASEPTCNPPGAPTSTPPLPPPTPFSTPPPMNGMSPSPFGACPLAICYQQTEKVMPMPMIPVPPMYPPPYPYSPPAAVPPLPALFPGPAGPFTAVPSPYATAPHFPATPGHWASLRPMVMR</sequence>
<evidence type="ECO:0000313" key="4">
    <source>
        <dbReference type="Proteomes" id="UP001141327"/>
    </source>
</evidence>
<feature type="compositionally biased region" description="Basic residues" evidence="1">
    <location>
        <begin position="456"/>
        <end position="488"/>
    </location>
</feature>
<proteinExistence type="predicted"/>
<dbReference type="PANTHER" id="PTHR19303:SF74">
    <property type="entry name" value="POGO TRANSPOSABLE ELEMENT WITH KRAB DOMAIN"/>
    <property type="match status" value="1"/>
</dbReference>
<reference evidence="3" key="1">
    <citation type="journal article" date="2022" name="bioRxiv">
        <title>Genomics of Preaxostyla Flagellates Illuminates Evolutionary Transitions and the Path Towards Mitochondrial Loss.</title>
        <authorList>
            <person name="Novak L.V.F."/>
            <person name="Treitli S.C."/>
            <person name="Pyrih J."/>
            <person name="Halakuc P."/>
            <person name="Pipaliya S.V."/>
            <person name="Vacek V."/>
            <person name="Brzon O."/>
            <person name="Soukal P."/>
            <person name="Eme L."/>
            <person name="Dacks J.B."/>
            <person name="Karnkowska A."/>
            <person name="Elias M."/>
            <person name="Hampl V."/>
        </authorList>
    </citation>
    <scope>NUCLEOTIDE SEQUENCE</scope>
    <source>
        <strain evidence="3">RCP-MX</strain>
    </source>
</reference>
<dbReference type="Gene3D" id="3.30.420.10">
    <property type="entry name" value="Ribonuclease H-like superfamily/Ribonuclease H"/>
    <property type="match status" value="1"/>
</dbReference>
<gene>
    <name evidence="3" type="ORF">PAPYR_7505</name>
</gene>
<comment type="caution">
    <text evidence="3">The sequence shown here is derived from an EMBL/GenBank/DDBJ whole genome shotgun (WGS) entry which is preliminary data.</text>
</comment>
<organism evidence="3 4">
    <name type="scientific">Paratrimastix pyriformis</name>
    <dbReference type="NCBI Taxonomy" id="342808"/>
    <lineage>
        <taxon>Eukaryota</taxon>
        <taxon>Metamonada</taxon>
        <taxon>Preaxostyla</taxon>
        <taxon>Paratrimastigidae</taxon>
        <taxon>Paratrimastix</taxon>
    </lineage>
</organism>
<dbReference type="EMBL" id="JAPMOS010000054">
    <property type="protein sequence ID" value="KAJ4457110.1"/>
    <property type="molecule type" value="Genomic_DNA"/>
</dbReference>
<feature type="compositionally biased region" description="Pro residues" evidence="1">
    <location>
        <begin position="498"/>
        <end position="522"/>
    </location>
</feature>
<dbReference type="InterPro" id="IPR036397">
    <property type="entry name" value="RNaseH_sf"/>
</dbReference>
<dbReference type="Pfam" id="PF03184">
    <property type="entry name" value="DDE_1"/>
    <property type="match status" value="1"/>
</dbReference>